<gene>
    <name evidence="1" type="ORF">B296_00033929</name>
</gene>
<sequence length="128" mass="13657">CTRSTASGRNILWAIIAEKSADAEDLIDRALFVDRLLHLPWHVTRRQLSGVRGYCSSIGCCVCPDTPFVANCQGSGGTVRRSGVASALTRCLSPVVGGQGALVEGWFGTSALLCRPLSGRTISRSQDY</sequence>
<feature type="non-terminal residue" evidence="1">
    <location>
        <position position="1"/>
    </location>
</feature>
<reference evidence="1 2" key="1">
    <citation type="journal article" date="2014" name="Agronomy (Basel)">
        <title>A Draft Genome Sequence for Ensete ventricosum, the Drought-Tolerant Tree Against Hunger.</title>
        <authorList>
            <person name="Harrison J."/>
            <person name="Moore K.A."/>
            <person name="Paszkiewicz K."/>
            <person name="Jones T."/>
            <person name="Grant M."/>
            <person name="Ambacheew D."/>
            <person name="Muzemil S."/>
            <person name="Studholme D.J."/>
        </authorList>
    </citation>
    <scope>NUCLEOTIDE SEQUENCE [LARGE SCALE GENOMIC DNA]</scope>
</reference>
<evidence type="ECO:0000313" key="1">
    <source>
        <dbReference type="EMBL" id="RRT38081.1"/>
    </source>
</evidence>
<organism evidence="1 2">
    <name type="scientific">Ensete ventricosum</name>
    <name type="common">Abyssinian banana</name>
    <name type="synonym">Musa ensete</name>
    <dbReference type="NCBI Taxonomy" id="4639"/>
    <lineage>
        <taxon>Eukaryota</taxon>
        <taxon>Viridiplantae</taxon>
        <taxon>Streptophyta</taxon>
        <taxon>Embryophyta</taxon>
        <taxon>Tracheophyta</taxon>
        <taxon>Spermatophyta</taxon>
        <taxon>Magnoliopsida</taxon>
        <taxon>Liliopsida</taxon>
        <taxon>Zingiberales</taxon>
        <taxon>Musaceae</taxon>
        <taxon>Ensete</taxon>
    </lineage>
</organism>
<proteinExistence type="predicted"/>
<dbReference type="Proteomes" id="UP000287651">
    <property type="component" value="Unassembled WGS sequence"/>
</dbReference>
<dbReference type="EMBL" id="AMZH03021578">
    <property type="protein sequence ID" value="RRT38081.1"/>
    <property type="molecule type" value="Genomic_DNA"/>
</dbReference>
<evidence type="ECO:0000313" key="2">
    <source>
        <dbReference type="Proteomes" id="UP000287651"/>
    </source>
</evidence>
<protein>
    <submittedName>
        <fullName evidence="1">Uncharacterized protein</fullName>
    </submittedName>
</protein>
<comment type="caution">
    <text evidence="1">The sequence shown here is derived from an EMBL/GenBank/DDBJ whole genome shotgun (WGS) entry which is preliminary data.</text>
</comment>
<name>A0A426XF08_ENSVE</name>
<dbReference type="AlphaFoldDB" id="A0A426XF08"/>
<accession>A0A426XF08</accession>